<keyword evidence="3 4" id="KW-0998">Cell outer membrane</keyword>
<keyword evidence="2 4" id="KW-0472">Membrane</keyword>
<dbReference type="InterPro" id="IPR007450">
    <property type="entry name" value="BamE_dom"/>
</dbReference>
<dbReference type="EMBL" id="QJJS01000008">
    <property type="protein sequence ID" value="PXW95833.1"/>
    <property type="molecule type" value="Genomic_DNA"/>
</dbReference>
<evidence type="ECO:0000259" key="6">
    <source>
        <dbReference type="Pfam" id="PF04355"/>
    </source>
</evidence>
<dbReference type="PANTHER" id="PTHR37482:SF1">
    <property type="entry name" value="OUTER MEMBRANE PROTEIN ASSEMBLY FACTOR BAME"/>
    <property type="match status" value="1"/>
</dbReference>
<dbReference type="GO" id="GO:1990063">
    <property type="term" value="C:Bam protein complex"/>
    <property type="evidence" value="ECO:0007669"/>
    <property type="project" value="TreeGrafter"/>
</dbReference>
<comment type="similarity">
    <text evidence="4">Belongs to the BamE family.</text>
</comment>
<keyword evidence="4" id="KW-0449">Lipoprotein</keyword>
<feature type="compositionally biased region" description="Low complexity" evidence="5">
    <location>
        <begin position="153"/>
        <end position="177"/>
    </location>
</feature>
<comment type="caution">
    <text evidence="7">The sequence shown here is derived from an EMBL/GenBank/DDBJ whole genome shotgun (WGS) entry which is preliminary data.</text>
</comment>
<name>A0A318GZL3_9BURK</name>
<evidence type="ECO:0000313" key="8">
    <source>
        <dbReference type="Proteomes" id="UP000247811"/>
    </source>
</evidence>
<sequence>MPALSRIRRPVPVLALLASVIGSSLLGACAVSRTGDLLGLITPYRVEVVQGNVVTREMAAQLRAGLTREQVRGLLGSPLLADVFHGDRWDYVFTIRRQGAQPQRRVVTVFFDADRVSRFDADGLPSEQEFVASIDVTRIEPRKTPLELDDRQLSALPLPGPSRAAAAAAAPASGPLRAFPPLESPDR</sequence>
<dbReference type="GO" id="GO:0030674">
    <property type="term" value="F:protein-macromolecule adaptor activity"/>
    <property type="evidence" value="ECO:0007669"/>
    <property type="project" value="TreeGrafter"/>
</dbReference>
<dbReference type="InterPro" id="IPR037873">
    <property type="entry name" value="BamE-like"/>
</dbReference>
<dbReference type="Proteomes" id="UP000247811">
    <property type="component" value="Unassembled WGS sequence"/>
</dbReference>
<protein>
    <recommendedName>
        <fullName evidence="4">Outer membrane protein assembly factor BamE</fullName>
    </recommendedName>
</protein>
<dbReference type="PANTHER" id="PTHR37482">
    <property type="entry name" value="OUTER MEMBRANE PROTEIN ASSEMBLY FACTOR BAME"/>
    <property type="match status" value="1"/>
</dbReference>
<keyword evidence="1 4" id="KW-0732">Signal</keyword>
<comment type="subunit">
    <text evidence="4">Part of the Bam complex.</text>
</comment>
<evidence type="ECO:0000256" key="1">
    <source>
        <dbReference type="ARBA" id="ARBA00022729"/>
    </source>
</evidence>
<evidence type="ECO:0000256" key="3">
    <source>
        <dbReference type="ARBA" id="ARBA00023237"/>
    </source>
</evidence>
<keyword evidence="4" id="KW-0564">Palmitate</keyword>
<dbReference type="OrthoDB" id="9808250at2"/>
<evidence type="ECO:0000256" key="5">
    <source>
        <dbReference type="SAM" id="MobiDB-lite"/>
    </source>
</evidence>
<feature type="domain" description="Outer membrane protein assembly factor BamE" evidence="6">
    <location>
        <begin position="51"/>
        <end position="119"/>
    </location>
</feature>
<dbReference type="HAMAP" id="MF_00925">
    <property type="entry name" value="OM_assembly_BamE"/>
    <property type="match status" value="1"/>
</dbReference>
<reference evidence="7 8" key="1">
    <citation type="submission" date="2018-05" db="EMBL/GenBank/DDBJ databases">
        <title>Genomic Encyclopedia of Type Strains, Phase IV (KMG-IV): sequencing the most valuable type-strain genomes for metagenomic binning, comparative biology and taxonomic classification.</title>
        <authorList>
            <person name="Goeker M."/>
        </authorList>
    </citation>
    <scope>NUCLEOTIDE SEQUENCE [LARGE SCALE GENOMIC DNA]</scope>
    <source>
        <strain evidence="7 8">DSM 566</strain>
    </source>
</reference>
<evidence type="ECO:0000256" key="4">
    <source>
        <dbReference type="HAMAP-Rule" id="MF_00925"/>
    </source>
</evidence>
<dbReference type="Pfam" id="PF04355">
    <property type="entry name" value="BamE"/>
    <property type="match status" value="1"/>
</dbReference>
<dbReference type="GO" id="GO:0043165">
    <property type="term" value="P:Gram-negative-bacterium-type cell outer membrane assembly"/>
    <property type="evidence" value="ECO:0007669"/>
    <property type="project" value="UniProtKB-UniRule"/>
</dbReference>
<dbReference type="AlphaFoldDB" id="A0A318GZL3"/>
<dbReference type="InterPro" id="IPR026592">
    <property type="entry name" value="BamE"/>
</dbReference>
<dbReference type="Gene3D" id="3.30.1450.10">
    <property type="match status" value="1"/>
</dbReference>
<comment type="function">
    <text evidence="4">Part of the outer membrane protein assembly complex, which is involved in assembly and insertion of beta-barrel proteins into the outer membrane.</text>
</comment>
<keyword evidence="8" id="KW-1185">Reference proteome</keyword>
<gene>
    <name evidence="4" type="primary">bamE</name>
    <name evidence="7" type="ORF">C7444_10892</name>
</gene>
<dbReference type="PROSITE" id="PS51257">
    <property type="entry name" value="PROKAR_LIPOPROTEIN"/>
    <property type="match status" value="1"/>
</dbReference>
<organism evidence="7 8">
    <name type="scientific">Sphaerotilus hippei</name>
    <dbReference type="NCBI Taxonomy" id="744406"/>
    <lineage>
        <taxon>Bacteria</taxon>
        <taxon>Pseudomonadati</taxon>
        <taxon>Pseudomonadota</taxon>
        <taxon>Betaproteobacteria</taxon>
        <taxon>Burkholderiales</taxon>
        <taxon>Sphaerotilaceae</taxon>
        <taxon>Sphaerotilus</taxon>
    </lineage>
</organism>
<feature type="region of interest" description="Disordered" evidence="5">
    <location>
        <begin position="148"/>
        <end position="187"/>
    </location>
</feature>
<evidence type="ECO:0000313" key="7">
    <source>
        <dbReference type="EMBL" id="PXW95833.1"/>
    </source>
</evidence>
<evidence type="ECO:0000256" key="2">
    <source>
        <dbReference type="ARBA" id="ARBA00023136"/>
    </source>
</evidence>
<dbReference type="RefSeq" id="WP_110400783.1">
    <property type="nucleotide sequence ID" value="NZ_QJJS01000008.1"/>
</dbReference>
<dbReference type="GO" id="GO:0051205">
    <property type="term" value="P:protein insertion into membrane"/>
    <property type="evidence" value="ECO:0007669"/>
    <property type="project" value="UniProtKB-UniRule"/>
</dbReference>
<accession>A0A318GZL3</accession>
<proteinExistence type="inferred from homology"/>
<comment type="subcellular location">
    <subcellularLocation>
        <location evidence="4">Cell outer membrane</location>
        <topology evidence="4">Lipid-anchor</topology>
    </subcellularLocation>
</comment>